<comment type="subcellular location">
    <subcellularLocation>
        <location evidence="1">Mitochondrion</location>
    </subcellularLocation>
</comment>
<dbReference type="Gene3D" id="3.30.70.330">
    <property type="match status" value="1"/>
</dbReference>
<evidence type="ECO:0000256" key="3">
    <source>
        <dbReference type="ARBA" id="ARBA00022980"/>
    </source>
</evidence>
<dbReference type="SUPFAM" id="SSF46561">
    <property type="entry name" value="Ribosomal protein L29 (L29p)"/>
    <property type="match status" value="1"/>
</dbReference>
<evidence type="ECO:0000256" key="1">
    <source>
        <dbReference type="ARBA" id="ARBA00004173"/>
    </source>
</evidence>
<dbReference type="SUPFAM" id="SSF54928">
    <property type="entry name" value="RNA-binding domain, RBD"/>
    <property type="match status" value="1"/>
</dbReference>
<dbReference type="Pfam" id="PF00076">
    <property type="entry name" value="RRM_1"/>
    <property type="match status" value="1"/>
</dbReference>
<evidence type="ECO:0000256" key="6">
    <source>
        <dbReference type="ARBA" id="ARBA00035289"/>
    </source>
</evidence>
<feature type="domain" description="RRM" evidence="10">
    <location>
        <begin position="3"/>
        <end position="75"/>
    </location>
</feature>
<keyword evidence="4" id="KW-0496">Mitochondrion</keyword>
<keyword evidence="8" id="KW-0694">RNA-binding</keyword>
<dbReference type="InterPro" id="IPR000504">
    <property type="entry name" value="RRM_dom"/>
</dbReference>
<evidence type="ECO:0000256" key="5">
    <source>
        <dbReference type="ARBA" id="ARBA00023274"/>
    </source>
</evidence>
<gene>
    <name evidence="11" type="primary">MRPL4</name>
    <name evidence="11" type="ORF">IWW36_003418</name>
</gene>
<evidence type="ECO:0000256" key="9">
    <source>
        <dbReference type="SAM" id="MobiDB-lite"/>
    </source>
</evidence>
<feature type="non-terminal residue" evidence="11">
    <location>
        <position position="1"/>
    </location>
</feature>
<dbReference type="GO" id="GO:0003723">
    <property type="term" value="F:RNA binding"/>
    <property type="evidence" value="ECO:0007669"/>
    <property type="project" value="UniProtKB-UniRule"/>
</dbReference>
<dbReference type="GO" id="GO:0003735">
    <property type="term" value="F:structural constituent of ribosome"/>
    <property type="evidence" value="ECO:0007669"/>
    <property type="project" value="InterPro"/>
</dbReference>
<dbReference type="InterPro" id="IPR010729">
    <property type="entry name" value="Ribosomal_uL29_mit"/>
</dbReference>
<dbReference type="Proteomes" id="UP001139887">
    <property type="component" value="Unassembled WGS sequence"/>
</dbReference>
<keyword evidence="5" id="KW-0687">Ribonucleoprotein</keyword>
<keyword evidence="3 11" id="KW-0689">Ribosomal protein</keyword>
<dbReference type="SMART" id="SM00360">
    <property type="entry name" value="RRM"/>
    <property type="match status" value="1"/>
</dbReference>
<feature type="compositionally biased region" description="Basic residues" evidence="9">
    <location>
        <begin position="106"/>
        <end position="117"/>
    </location>
</feature>
<dbReference type="OrthoDB" id="270763at2759"/>
<evidence type="ECO:0000313" key="11">
    <source>
        <dbReference type="EMBL" id="KAJ2848239.1"/>
    </source>
</evidence>
<proteinExistence type="inferred from homology"/>
<comment type="caution">
    <text evidence="11">The sequence shown here is derived from an EMBL/GenBank/DDBJ whole genome shotgun (WGS) entry which is preliminary data.</text>
</comment>
<evidence type="ECO:0000259" key="10">
    <source>
        <dbReference type="PROSITE" id="PS50102"/>
    </source>
</evidence>
<name>A0A9W8I5G0_9FUNG</name>
<evidence type="ECO:0000256" key="4">
    <source>
        <dbReference type="ARBA" id="ARBA00023128"/>
    </source>
</evidence>
<evidence type="ECO:0000313" key="12">
    <source>
        <dbReference type="Proteomes" id="UP001139887"/>
    </source>
</evidence>
<dbReference type="InterPro" id="IPR038340">
    <property type="entry name" value="MRP-L47_sf"/>
</dbReference>
<dbReference type="InterPro" id="IPR036049">
    <property type="entry name" value="Ribosomal_uL29_sf"/>
</dbReference>
<reference evidence="11" key="1">
    <citation type="submission" date="2022-07" db="EMBL/GenBank/DDBJ databases">
        <title>Phylogenomic reconstructions and comparative analyses of Kickxellomycotina fungi.</title>
        <authorList>
            <person name="Reynolds N.K."/>
            <person name="Stajich J.E."/>
            <person name="Barry K."/>
            <person name="Grigoriev I.V."/>
            <person name="Crous P."/>
            <person name="Smith M.E."/>
        </authorList>
    </citation>
    <scope>NUCLEOTIDE SEQUENCE</scope>
    <source>
        <strain evidence="11">NRRL 1566</strain>
    </source>
</reference>
<dbReference type="GO" id="GO:0032543">
    <property type="term" value="P:mitochondrial translation"/>
    <property type="evidence" value="ECO:0007669"/>
    <property type="project" value="TreeGrafter"/>
</dbReference>
<dbReference type="InterPro" id="IPR001854">
    <property type="entry name" value="Ribosomal_uL29"/>
</dbReference>
<dbReference type="Pfam" id="PF06984">
    <property type="entry name" value="MRP-L47"/>
    <property type="match status" value="1"/>
</dbReference>
<dbReference type="PANTHER" id="PTHR21183:SF18">
    <property type="entry name" value="LARGE RIBOSOMAL SUBUNIT PROTEIN UL29M"/>
    <property type="match status" value="1"/>
</dbReference>
<dbReference type="CDD" id="cd00427">
    <property type="entry name" value="Ribosomal_L29_HIP"/>
    <property type="match status" value="1"/>
</dbReference>
<evidence type="ECO:0000256" key="8">
    <source>
        <dbReference type="PROSITE-ProRule" id="PRU00176"/>
    </source>
</evidence>
<evidence type="ECO:0000256" key="7">
    <source>
        <dbReference type="ARBA" id="ARBA00035399"/>
    </source>
</evidence>
<dbReference type="InterPro" id="IPR012677">
    <property type="entry name" value="Nucleotide-bd_a/b_plait_sf"/>
</dbReference>
<dbReference type="Gene3D" id="6.10.330.20">
    <property type="match status" value="1"/>
</dbReference>
<dbReference type="InterPro" id="IPR035979">
    <property type="entry name" value="RBD_domain_sf"/>
</dbReference>
<dbReference type="AlphaFoldDB" id="A0A9W8I5G0"/>
<feature type="region of interest" description="Disordered" evidence="9">
    <location>
        <begin position="75"/>
        <end position="121"/>
    </location>
</feature>
<sequence length="250" mass="27341">TNPVVEVRGFATGTSNKQIEEIAKGAGTVVRVRRNQAGDTAFVAMKTSQDAARAKDALDGYELDGEQLKASFASSDGISHAKSAPKRQDKNPPSQAKPTILAPRKAAAKRPAKKVSVQKKSLESASAADSSVAADGKGGGFVGRGLEEFFENGQRLPTTKTPTGRAWLASELRQKSWEDLQKLWYVVLKERNVLASQREERNRLGVNSVYFENKGRVVKCKKTMARIKTVLNERRLAWEKAQQSGKTQAK</sequence>
<dbReference type="GO" id="GO:0005762">
    <property type="term" value="C:mitochondrial large ribosomal subunit"/>
    <property type="evidence" value="ECO:0007669"/>
    <property type="project" value="TreeGrafter"/>
</dbReference>
<protein>
    <recommendedName>
        <fullName evidence="6">Large ribosomal subunit protein uL29m</fullName>
    </recommendedName>
    <alternativeName>
        <fullName evidence="7">54S ribosomal protein L4, mitochondrial</fullName>
    </alternativeName>
</protein>
<dbReference type="PROSITE" id="PS50102">
    <property type="entry name" value="RRM"/>
    <property type="match status" value="1"/>
</dbReference>
<dbReference type="PANTHER" id="PTHR21183">
    <property type="entry name" value="RIBOSOMAL PROTEIN L47, MITOCHONDRIAL-RELATED"/>
    <property type="match status" value="1"/>
</dbReference>
<accession>A0A9W8I5G0</accession>
<keyword evidence="12" id="KW-1185">Reference proteome</keyword>
<organism evidence="11 12">
    <name type="scientific">Coemansia brasiliensis</name>
    <dbReference type="NCBI Taxonomy" id="2650707"/>
    <lineage>
        <taxon>Eukaryota</taxon>
        <taxon>Fungi</taxon>
        <taxon>Fungi incertae sedis</taxon>
        <taxon>Zoopagomycota</taxon>
        <taxon>Kickxellomycotina</taxon>
        <taxon>Kickxellomycetes</taxon>
        <taxon>Kickxellales</taxon>
        <taxon>Kickxellaceae</taxon>
        <taxon>Coemansia</taxon>
    </lineage>
</organism>
<dbReference type="EMBL" id="JANBUW010000194">
    <property type="protein sequence ID" value="KAJ2848239.1"/>
    <property type="molecule type" value="Genomic_DNA"/>
</dbReference>
<comment type="similarity">
    <text evidence="2">Belongs to the universal ribosomal protein uL29 family.</text>
</comment>
<dbReference type="CDD" id="cd00590">
    <property type="entry name" value="RRM_SF"/>
    <property type="match status" value="1"/>
</dbReference>
<evidence type="ECO:0000256" key="2">
    <source>
        <dbReference type="ARBA" id="ARBA00009254"/>
    </source>
</evidence>